<name>A0ABR3RE14_9PLEO</name>
<sequence length="351" mass="38171">MSSDDPIVPDHPDFPLRILPLGASITWGQDSSQGNGYREYLRELLEQHSTVVDMVGTVHSGEMSDNENEGHPGARVDGVAMFAELDIPLRPNLILINAGTNDVVHEDPDHPISKIGERMDKLIDHLFVKIPGVTIILSTLILNTHKGADERIQEIVNPQYEALVRRKQEERARIGLADLHPVVEAEELVDGTHPNDEGYKKIAEAWLTAIAEAGRNGLLAEPQDPDDPNINRPPKISPETHSTVASFAASVLPHSTHKAALKTNSKSYSVHPTTHSTTSTAFGASRPTTESFHASKVPCTLPDGQGSVGLGSQLGCYMAKAPANISRILPSAIPKSNAARSNKPFWCSWWL</sequence>
<feature type="domain" description="SGNH hydrolase-type esterase" evidence="2">
    <location>
        <begin position="21"/>
        <end position="200"/>
    </location>
</feature>
<evidence type="ECO:0000256" key="1">
    <source>
        <dbReference type="SAM" id="MobiDB-lite"/>
    </source>
</evidence>
<feature type="region of interest" description="Disordered" evidence="1">
    <location>
        <begin position="265"/>
        <end position="286"/>
    </location>
</feature>
<comment type="caution">
    <text evidence="3">The sequence shown here is derived from an EMBL/GenBank/DDBJ whole genome shotgun (WGS) entry which is preliminary data.</text>
</comment>
<dbReference type="Pfam" id="PF13472">
    <property type="entry name" value="Lipase_GDSL_2"/>
    <property type="match status" value="1"/>
</dbReference>
<reference evidence="3 4" key="1">
    <citation type="submission" date="2024-02" db="EMBL/GenBank/DDBJ databases">
        <title>De novo assembly and annotation of 12 fungi associated with fruit tree decline syndrome in Ontario, Canada.</title>
        <authorList>
            <person name="Sulman M."/>
            <person name="Ellouze W."/>
            <person name="Ilyukhin E."/>
        </authorList>
    </citation>
    <scope>NUCLEOTIDE SEQUENCE [LARGE SCALE GENOMIC DNA]</scope>
    <source>
        <strain evidence="3 4">M42-189</strain>
    </source>
</reference>
<dbReference type="InterPro" id="IPR051532">
    <property type="entry name" value="Ester_Hydrolysis_Enzymes"/>
</dbReference>
<accession>A0ABR3RE14</accession>
<dbReference type="Gene3D" id="3.40.50.1110">
    <property type="entry name" value="SGNH hydrolase"/>
    <property type="match status" value="1"/>
</dbReference>
<dbReference type="CDD" id="cd01833">
    <property type="entry name" value="XynB_like"/>
    <property type="match status" value="1"/>
</dbReference>
<dbReference type="Proteomes" id="UP001521785">
    <property type="component" value="Unassembled WGS sequence"/>
</dbReference>
<evidence type="ECO:0000313" key="4">
    <source>
        <dbReference type="Proteomes" id="UP001521785"/>
    </source>
</evidence>
<dbReference type="EMBL" id="JAKJXO020000007">
    <property type="protein sequence ID" value="KAL1602523.1"/>
    <property type="molecule type" value="Genomic_DNA"/>
</dbReference>
<evidence type="ECO:0000259" key="2">
    <source>
        <dbReference type="Pfam" id="PF13472"/>
    </source>
</evidence>
<keyword evidence="4" id="KW-1185">Reference proteome</keyword>
<organism evidence="3 4">
    <name type="scientific">Paraconiothyrium brasiliense</name>
    <dbReference type="NCBI Taxonomy" id="300254"/>
    <lineage>
        <taxon>Eukaryota</taxon>
        <taxon>Fungi</taxon>
        <taxon>Dikarya</taxon>
        <taxon>Ascomycota</taxon>
        <taxon>Pezizomycotina</taxon>
        <taxon>Dothideomycetes</taxon>
        <taxon>Pleosporomycetidae</taxon>
        <taxon>Pleosporales</taxon>
        <taxon>Massarineae</taxon>
        <taxon>Didymosphaeriaceae</taxon>
        <taxon>Paraconiothyrium</taxon>
    </lineage>
</organism>
<dbReference type="InterPro" id="IPR036514">
    <property type="entry name" value="SGNH_hydro_sf"/>
</dbReference>
<dbReference type="SUPFAM" id="SSF52266">
    <property type="entry name" value="SGNH hydrolase"/>
    <property type="match status" value="1"/>
</dbReference>
<feature type="compositionally biased region" description="Low complexity" evidence="1">
    <location>
        <begin position="271"/>
        <end position="280"/>
    </location>
</feature>
<dbReference type="InterPro" id="IPR013830">
    <property type="entry name" value="SGNH_hydro"/>
</dbReference>
<evidence type="ECO:0000313" key="3">
    <source>
        <dbReference type="EMBL" id="KAL1602523.1"/>
    </source>
</evidence>
<protein>
    <recommendedName>
        <fullName evidence="2">SGNH hydrolase-type esterase domain-containing protein</fullName>
    </recommendedName>
</protein>
<gene>
    <name evidence="3" type="ORF">SLS60_005939</name>
</gene>
<proteinExistence type="predicted"/>
<dbReference type="PANTHER" id="PTHR30383">
    <property type="entry name" value="THIOESTERASE 1/PROTEASE 1/LYSOPHOSPHOLIPASE L1"/>
    <property type="match status" value="1"/>
</dbReference>
<dbReference type="PANTHER" id="PTHR30383:SF31">
    <property type="entry name" value="SGNH HYDROLASE-TYPE ESTERASE DOMAIN-CONTAINING PROTEIN-RELATED"/>
    <property type="match status" value="1"/>
</dbReference>